<organism evidence="2 3">
    <name type="scientific">Candidatus Scalindua brodae</name>
    <dbReference type="NCBI Taxonomy" id="237368"/>
    <lineage>
        <taxon>Bacteria</taxon>
        <taxon>Pseudomonadati</taxon>
        <taxon>Planctomycetota</taxon>
        <taxon>Candidatus Brocadiia</taxon>
        <taxon>Candidatus Brocadiales</taxon>
        <taxon>Candidatus Scalinduaceae</taxon>
        <taxon>Candidatus Scalindua</taxon>
    </lineage>
</organism>
<proteinExistence type="predicted"/>
<dbReference type="AlphaFoldDB" id="A0A0B0EK05"/>
<dbReference type="eggNOG" id="COG4271">
    <property type="taxonomic scope" value="Bacteria"/>
</dbReference>
<accession>A0A0B0EK05</accession>
<protein>
    <submittedName>
        <fullName evidence="2">Putative nucleotide-binding protein containing TIR-like domain protein</fullName>
    </submittedName>
</protein>
<sequence>MNLDEVKGNITSAGYTVTSEERLGNNTGTKIKVTNGAILNLYDNGTLSFQGKNTEEIKKLFEQKESVSTSQTLTNEVFIVYGHDITAKAQLEAMLRRWSLEPLILDQLPSEGQTITEKLEKYTDRVKFAVVLATPDDEGHRANRPDEKAYRARQNVVLELGMLLKQLGRKSVAIILKQQENMERPSDIQGLIYIPFRDDLQKEAGPLTCKGDGFTRIFNRCKEIVNKQRQILLNRKCPFFSDFTSLIRVNPCFSVVKFSFSICFPLCSLLASS</sequence>
<evidence type="ECO:0000313" key="3">
    <source>
        <dbReference type="Proteomes" id="UP000030652"/>
    </source>
</evidence>
<evidence type="ECO:0000259" key="1">
    <source>
        <dbReference type="Pfam" id="PF10137"/>
    </source>
</evidence>
<dbReference type="Proteomes" id="UP000030652">
    <property type="component" value="Unassembled WGS sequence"/>
</dbReference>
<reference evidence="2 3" key="1">
    <citation type="submission" date="2014-10" db="EMBL/GenBank/DDBJ databases">
        <title>Draft genome of anammox bacterium scalindua brodae, obtained using differential coverage binning of sequence data from two enrichment reactors.</title>
        <authorList>
            <person name="Speth D.R."/>
            <person name="Russ L."/>
            <person name="Kartal B."/>
            <person name="Op den Camp H.J."/>
            <person name="Dutilh B.E."/>
            <person name="Jetten M.S."/>
        </authorList>
    </citation>
    <scope>NUCLEOTIDE SEQUENCE [LARGE SCALE GENOMIC DNA]</scope>
    <source>
        <strain evidence="2">RU1</strain>
    </source>
</reference>
<feature type="domain" description="CD-NTase-associated protein 12/Pycsar effector protein TIR" evidence="1">
    <location>
        <begin position="77"/>
        <end position="197"/>
    </location>
</feature>
<dbReference type="GO" id="GO:0050135">
    <property type="term" value="F:NADP+ nucleosidase activity"/>
    <property type="evidence" value="ECO:0007669"/>
    <property type="project" value="InterPro"/>
</dbReference>
<name>A0A0B0EK05_9BACT</name>
<dbReference type="Pfam" id="PF10137">
    <property type="entry name" value="CAP12-PCTIR_TIR"/>
    <property type="match status" value="1"/>
</dbReference>
<comment type="caution">
    <text evidence="2">The sequence shown here is derived from an EMBL/GenBank/DDBJ whole genome shotgun (WGS) entry which is preliminary data.</text>
</comment>
<dbReference type="PATRIC" id="fig|237368.3.peg.1412"/>
<evidence type="ECO:0000313" key="2">
    <source>
        <dbReference type="EMBL" id="KHE92904.1"/>
    </source>
</evidence>
<gene>
    <name evidence="2" type="ORF">SCABRO_01293</name>
</gene>
<dbReference type="InterPro" id="IPR019302">
    <property type="entry name" value="CAP12/PCTIR_TIR_dom"/>
</dbReference>
<dbReference type="EMBL" id="JRYO01000085">
    <property type="protein sequence ID" value="KHE92904.1"/>
    <property type="molecule type" value="Genomic_DNA"/>
</dbReference>